<dbReference type="CDD" id="cd02440">
    <property type="entry name" value="AdoMet_MTases"/>
    <property type="match status" value="1"/>
</dbReference>
<dbReference type="PANTHER" id="PTHR43861">
    <property type="entry name" value="TRANS-ACONITATE 2-METHYLTRANSFERASE-RELATED"/>
    <property type="match status" value="1"/>
</dbReference>
<evidence type="ECO:0000256" key="1">
    <source>
        <dbReference type="ARBA" id="ARBA00022679"/>
    </source>
</evidence>
<feature type="domain" description="Methyltransferase" evidence="2">
    <location>
        <begin position="42"/>
        <end position="135"/>
    </location>
</feature>
<dbReference type="InterPro" id="IPR029063">
    <property type="entry name" value="SAM-dependent_MTases_sf"/>
</dbReference>
<sequence length="249" mass="28058">MSTFPSIAYSDAKTEWIGQTHIVAPTIARALEDWSLINQKKVLDVGCGTGSIGHDILENGALEVVGLDSSKEMIEIAKNTYKDDRHKFLQMSVLDLDLSHEFDVAVSFFVLQFMKDKEELFKAIRNIFESLKETGILVAIVPNGVKDFNPKREEGQKFGAAINLESDSNLYDGRRLSVEFFSNGEVVGSSKVTFFFNETYEQVLKEAGFKKVEFLSPVISADGIEKYGEKHFQSFMNPPKDIVIRAYKY</sequence>
<keyword evidence="1" id="KW-0808">Transferase</keyword>
<comment type="caution">
    <text evidence="3">The sequence shown here is derived from an EMBL/GenBank/DDBJ whole genome shotgun (WGS) entry which is preliminary data.</text>
</comment>
<dbReference type="Pfam" id="PF13649">
    <property type="entry name" value="Methyltransf_25"/>
    <property type="match status" value="1"/>
</dbReference>
<dbReference type="AlphaFoldDB" id="A0AA36DR58"/>
<dbReference type="SUPFAM" id="SSF53335">
    <property type="entry name" value="S-adenosyl-L-methionine-dependent methyltransferases"/>
    <property type="match status" value="1"/>
</dbReference>
<reference evidence="3" key="1">
    <citation type="submission" date="2023-07" db="EMBL/GenBank/DDBJ databases">
        <authorList>
            <consortium name="CYATHOMIX"/>
        </authorList>
    </citation>
    <scope>NUCLEOTIDE SEQUENCE</scope>
    <source>
        <strain evidence="3">N/A</strain>
    </source>
</reference>
<evidence type="ECO:0000313" key="4">
    <source>
        <dbReference type="Proteomes" id="UP001176961"/>
    </source>
</evidence>
<name>A0AA36DR58_CYLNA</name>
<dbReference type="InterPro" id="IPR041698">
    <property type="entry name" value="Methyltransf_25"/>
</dbReference>
<accession>A0AA36DR58</accession>
<evidence type="ECO:0000259" key="2">
    <source>
        <dbReference type="Pfam" id="PF13649"/>
    </source>
</evidence>
<proteinExistence type="predicted"/>
<evidence type="ECO:0000313" key="3">
    <source>
        <dbReference type="EMBL" id="CAJ0591139.1"/>
    </source>
</evidence>
<dbReference type="Proteomes" id="UP001176961">
    <property type="component" value="Unassembled WGS sequence"/>
</dbReference>
<organism evidence="3 4">
    <name type="scientific">Cylicocyclus nassatus</name>
    <name type="common">Nematode worm</name>
    <dbReference type="NCBI Taxonomy" id="53992"/>
    <lineage>
        <taxon>Eukaryota</taxon>
        <taxon>Metazoa</taxon>
        <taxon>Ecdysozoa</taxon>
        <taxon>Nematoda</taxon>
        <taxon>Chromadorea</taxon>
        <taxon>Rhabditida</taxon>
        <taxon>Rhabditina</taxon>
        <taxon>Rhabditomorpha</taxon>
        <taxon>Strongyloidea</taxon>
        <taxon>Strongylidae</taxon>
        <taxon>Cylicocyclus</taxon>
    </lineage>
</organism>
<dbReference type="Gene3D" id="3.40.50.150">
    <property type="entry name" value="Vaccinia Virus protein VP39"/>
    <property type="match status" value="1"/>
</dbReference>
<keyword evidence="4" id="KW-1185">Reference proteome</keyword>
<dbReference type="EMBL" id="CATQJL010000001">
    <property type="protein sequence ID" value="CAJ0591139.1"/>
    <property type="molecule type" value="Genomic_DNA"/>
</dbReference>
<gene>
    <name evidence="3" type="ORF">CYNAS_LOCUS3122</name>
</gene>
<dbReference type="GO" id="GO:0016740">
    <property type="term" value="F:transferase activity"/>
    <property type="evidence" value="ECO:0007669"/>
    <property type="project" value="UniProtKB-KW"/>
</dbReference>
<protein>
    <recommendedName>
        <fullName evidence="2">Methyltransferase domain-containing protein</fullName>
    </recommendedName>
</protein>